<dbReference type="KEGG" id="bbig:BBBOND_0302770"/>
<dbReference type="Pfam" id="PF01725">
    <property type="entry name" value="Ham1p_like"/>
    <property type="match status" value="1"/>
</dbReference>
<organism evidence="4 5">
    <name type="scientific">Babesia bigemina</name>
    <dbReference type="NCBI Taxonomy" id="5866"/>
    <lineage>
        <taxon>Eukaryota</taxon>
        <taxon>Sar</taxon>
        <taxon>Alveolata</taxon>
        <taxon>Apicomplexa</taxon>
        <taxon>Aconoidasida</taxon>
        <taxon>Piroplasmida</taxon>
        <taxon>Babesiidae</taxon>
        <taxon>Babesia</taxon>
    </lineage>
</organism>
<dbReference type="GeneID" id="24564914"/>
<dbReference type="GO" id="GO:0009143">
    <property type="term" value="P:nucleoside triphosphate catabolic process"/>
    <property type="evidence" value="ECO:0007669"/>
    <property type="project" value="InterPro"/>
</dbReference>
<proteinExistence type="inferred from homology"/>
<reference evidence="5" key="1">
    <citation type="journal article" date="2014" name="Nucleic Acids Res.">
        <title>The evolutionary dynamics of variant antigen genes in Babesia reveal a history of genomic innovation underlying host-parasite interaction.</title>
        <authorList>
            <person name="Jackson A.P."/>
            <person name="Otto T.D."/>
            <person name="Darby A."/>
            <person name="Ramaprasad A."/>
            <person name="Xia D."/>
            <person name="Echaide I.E."/>
            <person name="Farber M."/>
            <person name="Gahlot S."/>
            <person name="Gamble J."/>
            <person name="Gupta D."/>
            <person name="Gupta Y."/>
            <person name="Jackson L."/>
            <person name="Malandrin L."/>
            <person name="Malas T.B."/>
            <person name="Moussa E."/>
            <person name="Nair M."/>
            <person name="Reid A.J."/>
            <person name="Sanders M."/>
            <person name="Sharma J."/>
            <person name="Tracey A."/>
            <person name="Quail M.A."/>
            <person name="Weir W."/>
            <person name="Wastling J.M."/>
            <person name="Hall N."/>
            <person name="Willadsen P."/>
            <person name="Lingelbach K."/>
            <person name="Shiels B."/>
            <person name="Tait A."/>
            <person name="Berriman M."/>
            <person name="Allred D.R."/>
            <person name="Pain A."/>
        </authorList>
    </citation>
    <scope>NUCLEOTIDE SEQUENCE [LARGE SCALE GENOMIC DNA]</scope>
    <source>
        <strain evidence="5">Bond</strain>
    </source>
</reference>
<evidence type="ECO:0000313" key="4">
    <source>
        <dbReference type="EMBL" id="CDR96373.1"/>
    </source>
</evidence>
<feature type="region of interest" description="Disordered" evidence="3">
    <location>
        <begin position="200"/>
        <end position="220"/>
    </location>
</feature>
<accession>A0A061D765</accession>
<sequence length="246" mass="27621">MEKIRINACTTNMNKFKELSAILGDQFELVQRPIERKSNTHDDCMIGAVTETQGKPREIVERKAKEAYAMLNEPLFVEDVSLFFNAFNGLPGPYVKDFLTSMGPQGMYRMLADFEVSDRAATGSQLMQDKSATALCSICFIDGNTLETFEGRAENRGAPAGLDGTLRIQHQQLMAFMASPANQILIGVQGWHFRAQTNGQDVRRDDGRGEKQHLKPVQGSQQIEGNTPLTYCHMLQEFLVKYYTKV</sequence>
<dbReference type="Proteomes" id="UP000033188">
    <property type="component" value="Chromosome 3"/>
</dbReference>
<dbReference type="EMBL" id="LK391709">
    <property type="protein sequence ID" value="CDR96373.1"/>
    <property type="molecule type" value="Genomic_DNA"/>
</dbReference>
<dbReference type="SUPFAM" id="SSF52972">
    <property type="entry name" value="ITPase-like"/>
    <property type="match status" value="1"/>
</dbReference>
<dbReference type="GO" id="GO:0047429">
    <property type="term" value="F:nucleoside triphosphate diphosphatase activity"/>
    <property type="evidence" value="ECO:0007669"/>
    <property type="project" value="InterPro"/>
</dbReference>
<dbReference type="GO" id="GO:0005737">
    <property type="term" value="C:cytoplasm"/>
    <property type="evidence" value="ECO:0007669"/>
    <property type="project" value="TreeGrafter"/>
</dbReference>
<dbReference type="AlphaFoldDB" id="A0A061D765"/>
<comment type="similarity">
    <text evidence="1">Belongs to the HAM1 NTPase family.</text>
</comment>
<evidence type="ECO:0000256" key="3">
    <source>
        <dbReference type="SAM" id="MobiDB-lite"/>
    </source>
</evidence>
<evidence type="ECO:0000256" key="1">
    <source>
        <dbReference type="ARBA" id="ARBA00008023"/>
    </source>
</evidence>
<keyword evidence="5" id="KW-1185">Reference proteome</keyword>
<dbReference type="OrthoDB" id="6288734at2759"/>
<dbReference type="RefSeq" id="XP_012768559.1">
    <property type="nucleotide sequence ID" value="XM_012913105.1"/>
</dbReference>
<dbReference type="InterPro" id="IPR002637">
    <property type="entry name" value="RdgB/HAM1"/>
</dbReference>
<dbReference type="PANTHER" id="PTHR11067">
    <property type="entry name" value="INOSINE TRIPHOSPHATE PYROPHOSPHATASE/HAM1 PROTEIN"/>
    <property type="match status" value="1"/>
</dbReference>
<dbReference type="VEuPathDB" id="PiroplasmaDB:BBBOND_0302770"/>
<dbReference type="STRING" id="5866.A0A061D765"/>
<evidence type="ECO:0000256" key="2">
    <source>
        <dbReference type="ARBA" id="ARBA00022801"/>
    </source>
</evidence>
<dbReference type="Gene3D" id="3.90.950.10">
    <property type="match status" value="1"/>
</dbReference>
<keyword evidence="2" id="KW-0378">Hydrolase</keyword>
<protein>
    <submittedName>
        <fullName evidence="4">Ham1 family protein, putative</fullName>
    </submittedName>
</protein>
<feature type="compositionally biased region" description="Basic and acidic residues" evidence="3">
    <location>
        <begin position="201"/>
        <end position="213"/>
    </location>
</feature>
<dbReference type="PANTHER" id="PTHR11067:SF9">
    <property type="entry name" value="INOSINE TRIPHOSPHATE PYROPHOSPHATASE"/>
    <property type="match status" value="1"/>
</dbReference>
<name>A0A061D765_BABBI</name>
<gene>
    <name evidence="4" type="ORF">BBBOND_0302770</name>
</gene>
<evidence type="ECO:0000313" key="5">
    <source>
        <dbReference type="Proteomes" id="UP000033188"/>
    </source>
</evidence>
<dbReference type="InterPro" id="IPR029001">
    <property type="entry name" value="ITPase-like_fam"/>
</dbReference>